<feature type="region of interest" description="Disordered" evidence="2">
    <location>
        <begin position="139"/>
        <end position="185"/>
    </location>
</feature>
<dbReference type="SUPFAM" id="SSF47954">
    <property type="entry name" value="Cyclin-like"/>
    <property type="match status" value="2"/>
</dbReference>
<evidence type="ECO:0000256" key="2">
    <source>
        <dbReference type="SAM" id="MobiDB-lite"/>
    </source>
</evidence>
<evidence type="ECO:0000313" key="5">
    <source>
        <dbReference type="Proteomes" id="UP000030693"/>
    </source>
</evidence>
<feature type="region of interest" description="Disordered" evidence="2">
    <location>
        <begin position="476"/>
        <end position="537"/>
    </location>
</feature>
<feature type="compositionally biased region" description="Basic and acidic residues" evidence="2">
    <location>
        <begin position="141"/>
        <end position="156"/>
    </location>
</feature>
<protein>
    <recommendedName>
        <fullName evidence="3">Cyclin-like domain-containing protein</fullName>
    </recommendedName>
</protein>
<comment type="similarity">
    <text evidence="1">Belongs to the cyclin family.</text>
</comment>
<dbReference type="Pfam" id="PF00134">
    <property type="entry name" value="Cyclin_N"/>
    <property type="match status" value="1"/>
</dbReference>
<dbReference type="Proteomes" id="UP000030693">
    <property type="component" value="Unassembled WGS sequence"/>
</dbReference>
<feature type="compositionally biased region" description="Acidic residues" evidence="2">
    <location>
        <begin position="252"/>
        <end position="264"/>
    </location>
</feature>
<organism evidence="4">
    <name type="scientific">Fonticula alba</name>
    <name type="common">Slime mold</name>
    <dbReference type="NCBI Taxonomy" id="691883"/>
    <lineage>
        <taxon>Eukaryota</taxon>
        <taxon>Rotosphaerida</taxon>
        <taxon>Fonticulaceae</taxon>
        <taxon>Fonticula</taxon>
    </lineage>
</organism>
<dbReference type="eggNOG" id="KOG0835">
    <property type="taxonomic scope" value="Eukaryota"/>
</dbReference>
<dbReference type="InterPro" id="IPR006671">
    <property type="entry name" value="Cyclin_N"/>
</dbReference>
<feature type="compositionally biased region" description="Low complexity" evidence="2">
    <location>
        <begin position="512"/>
        <end position="525"/>
    </location>
</feature>
<dbReference type="GeneID" id="20527884"/>
<feature type="domain" description="Cyclin-like" evidence="3">
    <location>
        <begin position="51"/>
        <end position="218"/>
    </location>
</feature>
<gene>
    <name evidence="4" type="ORF">H696_03159</name>
</gene>
<dbReference type="PANTHER" id="PTHR10026">
    <property type="entry name" value="CYCLIN"/>
    <property type="match status" value="1"/>
</dbReference>
<name>A0A058ZA42_FONAL</name>
<dbReference type="RefSeq" id="XP_009495324.1">
    <property type="nucleotide sequence ID" value="XM_009497049.1"/>
</dbReference>
<keyword evidence="5" id="KW-1185">Reference proteome</keyword>
<dbReference type="InterPro" id="IPR036915">
    <property type="entry name" value="Cyclin-like_sf"/>
</dbReference>
<dbReference type="GO" id="GO:0006357">
    <property type="term" value="P:regulation of transcription by RNA polymerase II"/>
    <property type="evidence" value="ECO:0007669"/>
    <property type="project" value="InterPro"/>
</dbReference>
<keyword evidence="1" id="KW-0195">Cyclin</keyword>
<feature type="region of interest" description="Disordered" evidence="2">
    <location>
        <begin position="250"/>
        <end position="280"/>
    </location>
</feature>
<evidence type="ECO:0000256" key="1">
    <source>
        <dbReference type="RuleBase" id="RU000383"/>
    </source>
</evidence>
<sequence length="554" mass="59827">MHDRSPQSAPPAPNLFLGNVILPDSILAASPSTKEGLSPELEYDLRVWTCDFVWELGIALTLPQNVISTAQVLLQRYYYQVSFSRSPAGPTALAAVFLASKLCERPRHHRDAIFVYHYLAWRAQQGSAPQSRAVIAQPTEADLKTARQKERQRLEGDNPLDATPTSDRMRTGLASSAGGDASAPSLPLDAGYSPLVSFSDEYTRLENILFTMEKVIIRALGFHLHVELPHASLLIYANVLGLHDLHHRTDESTNDADEADEADEATAPAPASPSSRSSLSPYLKSLPPAIRERLLDSDYHLIQRAWNFCNDALVTNLLVKYEPVVVTCAAVDLACRVAGRPLPLGWNALFGCSDGVALDTGGRCWPDECPCDGPTLDQGEHADHGSELRPKRHRDAALSLVDQIAREIVAPYIRRRVIAGAPDPTGATNYGPAGLAGNPKYHFILFETEGLRPDVFLSAHELGDQPPEATAIERQSPMGNQQPAPIMGRAPSLSGPGSSATPASRDGPPGPEAGSGAARQQAAQSDSPDEVERQRRIAATRAEAAQILSSLGRK</sequence>
<dbReference type="AlphaFoldDB" id="A0A058ZA42"/>
<dbReference type="InterPro" id="IPR043198">
    <property type="entry name" value="Cyclin/Ssn8"/>
</dbReference>
<proteinExistence type="inferred from homology"/>
<dbReference type="GO" id="GO:0016538">
    <property type="term" value="F:cyclin-dependent protein serine/threonine kinase regulator activity"/>
    <property type="evidence" value="ECO:0007669"/>
    <property type="project" value="InterPro"/>
</dbReference>
<dbReference type="STRING" id="691883.A0A058ZA42"/>
<dbReference type="Gene3D" id="1.10.472.10">
    <property type="entry name" value="Cyclin-like"/>
    <property type="match status" value="2"/>
</dbReference>
<evidence type="ECO:0000259" key="3">
    <source>
        <dbReference type="SMART" id="SM00385"/>
    </source>
</evidence>
<dbReference type="OrthoDB" id="10264655at2759"/>
<dbReference type="EMBL" id="KB932204">
    <property type="protein sequence ID" value="KCV70808.1"/>
    <property type="molecule type" value="Genomic_DNA"/>
</dbReference>
<evidence type="ECO:0000313" key="4">
    <source>
        <dbReference type="EMBL" id="KCV70808.1"/>
    </source>
</evidence>
<feature type="compositionally biased region" description="Low complexity" evidence="2">
    <location>
        <begin position="265"/>
        <end position="280"/>
    </location>
</feature>
<dbReference type="SMART" id="SM00385">
    <property type="entry name" value="CYCLIN"/>
    <property type="match status" value="1"/>
</dbReference>
<reference evidence="4" key="1">
    <citation type="submission" date="2013-04" db="EMBL/GenBank/DDBJ databases">
        <title>The Genome Sequence of Fonticula alba ATCC 38817.</title>
        <authorList>
            <consortium name="The Broad Institute Genomics Platform"/>
            <person name="Russ C."/>
            <person name="Cuomo C."/>
            <person name="Burger G."/>
            <person name="Gray M.W."/>
            <person name="Holland P.W.H."/>
            <person name="King N."/>
            <person name="Lang F.B.F."/>
            <person name="Roger A.J."/>
            <person name="Ruiz-Trillo I."/>
            <person name="Brown M."/>
            <person name="Walker B."/>
            <person name="Young S."/>
            <person name="Zeng Q."/>
            <person name="Gargeya S."/>
            <person name="Fitzgerald M."/>
            <person name="Haas B."/>
            <person name="Abouelleil A."/>
            <person name="Allen A.W."/>
            <person name="Alvarado L."/>
            <person name="Arachchi H.M."/>
            <person name="Berlin A.M."/>
            <person name="Chapman S.B."/>
            <person name="Gainer-Dewar J."/>
            <person name="Goldberg J."/>
            <person name="Griggs A."/>
            <person name="Gujja S."/>
            <person name="Hansen M."/>
            <person name="Howarth C."/>
            <person name="Imamovic A."/>
            <person name="Ireland A."/>
            <person name="Larimer J."/>
            <person name="McCowan C."/>
            <person name="Murphy C."/>
            <person name="Pearson M."/>
            <person name="Poon T.W."/>
            <person name="Priest M."/>
            <person name="Roberts A."/>
            <person name="Saif S."/>
            <person name="Shea T."/>
            <person name="Sisk P."/>
            <person name="Sykes S."/>
            <person name="Wortman J."/>
            <person name="Nusbaum C."/>
            <person name="Birren B."/>
        </authorList>
    </citation>
    <scope>NUCLEOTIDE SEQUENCE [LARGE SCALE GENOMIC DNA]</scope>
    <source>
        <strain evidence="4">ATCC 38817</strain>
    </source>
</reference>
<dbReference type="InterPro" id="IPR013763">
    <property type="entry name" value="Cyclin-like_dom"/>
</dbReference>
<feature type="compositionally biased region" description="Low complexity" evidence="2">
    <location>
        <begin position="172"/>
        <end position="185"/>
    </location>
</feature>
<accession>A0A058ZA42</accession>